<feature type="non-terminal residue" evidence="1">
    <location>
        <position position="1"/>
    </location>
</feature>
<name>A0ABP3ACT7_MYCUL</name>
<organism evidence="1 2">
    <name type="scientific">Mycobacterium ulcerans str. Harvey</name>
    <dbReference type="NCBI Taxonomy" id="1299332"/>
    <lineage>
        <taxon>Bacteria</taxon>
        <taxon>Bacillati</taxon>
        <taxon>Actinomycetota</taxon>
        <taxon>Actinomycetes</taxon>
        <taxon>Mycobacteriales</taxon>
        <taxon>Mycobacteriaceae</taxon>
        <taxon>Mycobacterium</taxon>
        <taxon>Mycobacterium ulcerans group</taxon>
    </lineage>
</organism>
<comment type="caution">
    <text evidence="1">The sequence shown here is derived from an EMBL/GenBank/DDBJ whole genome shotgun (WGS) entry which is preliminary data.</text>
</comment>
<protein>
    <submittedName>
        <fullName evidence="1">Conserved membrane domain protein</fullName>
    </submittedName>
</protein>
<evidence type="ECO:0000313" key="1">
    <source>
        <dbReference type="EMBL" id="EUA89168.1"/>
    </source>
</evidence>
<dbReference type="Proteomes" id="UP000020681">
    <property type="component" value="Unassembled WGS sequence"/>
</dbReference>
<sequence>HRGGRDWSITVAAESCAVPAVTAQWVRAHLRDLEDGYAAAPADTRDDVATRIVDTSLRFGVLCRFTAYVASELRDGRVVAEGACTTG</sequence>
<keyword evidence="2" id="KW-1185">Reference proteome</keyword>
<evidence type="ECO:0000313" key="2">
    <source>
        <dbReference type="Proteomes" id="UP000020681"/>
    </source>
</evidence>
<accession>A0ABP3ACT7</accession>
<gene>
    <name evidence="1" type="ORF">I551_4361</name>
</gene>
<reference evidence="1 2" key="1">
    <citation type="submission" date="2014-01" db="EMBL/GenBank/DDBJ databases">
        <authorList>
            <person name="Dobos K."/>
            <person name="Lenaerts A."/>
            <person name="Ordway D."/>
            <person name="DeGroote M.A."/>
            <person name="Parker T."/>
            <person name="Sizemore C."/>
            <person name="Tallon L.J."/>
            <person name="Sadzewicz L.K."/>
            <person name="Sengamalay N."/>
            <person name="Fraser C.M."/>
            <person name="Hine E."/>
            <person name="Shefchek K.A."/>
            <person name="Das S.P."/>
            <person name="Tettelin H."/>
        </authorList>
    </citation>
    <scope>NUCLEOTIDE SEQUENCE [LARGE SCALE GENOMIC DNA]</scope>
    <source>
        <strain evidence="1 2">Harvey</strain>
    </source>
</reference>
<proteinExistence type="predicted"/>
<dbReference type="EMBL" id="JAOL01000126">
    <property type="protein sequence ID" value="EUA89168.1"/>
    <property type="molecule type" value="Genomic_DNA"/>
</dbReference>